<dbReference type="PANTHER" id="PTHR42891:SF1">
    <property type="entry name" value="D-GLYCERO-BETA-D-MANNO-HEPTOSE-1,7-BISPHOSPHATE 7-PHOSPHATASE"/>
    <property type="match status" value="1"/>
</dbReference>
<keyword evidence="9" id="KW-1185">Reference proteome</keyword>
<evidence type="ECO:0000256" key="5">
    <source>
        <dbReference type="ARBA" id="ARBA00023277"/>
    </source>
</evidence>
<comment type="subcellular location">
    <subcellularLocation>
        <location evidence="1 7">Cytoplasm</location>
    </subcellularLocation>
</comment>
<organism evidence="8 9">
    <name type="scientific">Alkaliphilus hydrothermalis</name>
    <dbReference type="NCBI Taxonomy" id="1482730"/>
    <lineage>
        <taxon>Bacteria</taxon>
        <taxon>Bacillati</taxon>
        <taxon>Bacillota</taxon>
        <taxon>Clostridia</taxon>
        <taxon>Peptostreptococcales</taxon>
        <taxon>Natronincolaceae</taxon>
        <taxon>Alkaliphilus</taxon>
    </lineage>
</organism>
<protein>
    <recommendedName>
        <fullName evidence="6 7">D,D-heptose 1,7-bisphosphate phosphatase</fullName>
        <ecNumber evidence="7">3.1.3.-</ecNumber>
    </recommendedName>
</protein>
<dbReference type="InterPro" id="IPR036412">
    <property type="entry name" value="HAD-like_sf"/>
</dbReference>
<dbReference type="PANTHER" id="PTHR42891">
    <property type="entry name" value="D-GLYCERO-BETA-D-MANNO-HEPTOSE-1,7-BISPHOSPHATE 7-PHOSPHATASE"/>
    <property type="match status" value="1"/>
</dbReference>
<dbReference type="EMBL" id="JAFBEE010000010">
    <property type="protein sequence ID" value="MBM7615229.1"/>
    <property type="molecule type" value="Genomic_DNA"/>
</dbReference>
<dbReference type="GO" id="GO:0034200">
    <property type="term" value="F:D-glycero-beta-D-manno-heptose 1,7-bisphosphate 7-phosphatase activity"/>
    <property type="evidence" value="ECO:0007669"/>
    <property type="project" value="UniProtKB-EC"/>
</dbReference>
<evidence type="ECO:0000256" key="7">
    <source>
        <dbReference type="PIRNR" id="PIRNR004682"/>
    </source>
</evidence>
<keyword evidence="5 7" id="KW-0119">Carbohydrate metabolism</keyword>
<evidence type="ECO:0000256" key="1">
    <source>
        <dbReference type="ARBA" id="ARBA00004496"/>
    </source>
</evidence>
<dbReference type="InterPro" id="IPR006549">
    <property type="entry name" value="HAD-SF_hydro_IIIA"/>
</dbReference>
<accession>A0ABS2NQM8</accession>
<keyword evidence="4 7" id="KW-0378">Hydrolase</keyword>
<gene>
    <name evidence="8" type="ORF">JOC73_001791</name>
</gene>
<reference evidence="8 9" key="1">
    <citation type="submission" date="2021-01" db="EMBL/GenBank/DDBJ databases">
        <title>Genomic Encyclopedia of Type Strains, Phase IV (KMG-IV): sequencing the most valuable type-strain genomes for metagenomic binning, comparative biology and taxonomic classification.</title>
        <authorList>
            <person name="Goeker M."/>
        </authorList>
    </citation>
    <scope>NUCLEOTIDE SEQUENCE [LARGE SCALE GENOMIC DNA]</scope>
    <source>
        <strain evidence="8 9">DSM 25890</strain>
    </source>
</reference>
<dbReference type="RefSeq" id="WP_204402179.1">
    <property type="nucleotide sequence ID" value="NZ_JAFBEE010000010.1"/>
</dbReference>
<dbReference type="Proteomes" id="UP001314796">
    <property type="component" value="Unassembled WGS sequence"/>
</dbReference>
<dbReference type="NCBIfam" id="TIGR01656">
    <property type="entry name" value="Histidinol-ppas"/>
    <property type="match status" value="1"/>
</dbReference>
<evidence type="ECO:0000256" key="3">
    <source>
        <dbReference type="ARBA" id="ARBA00022723"/>
    </source>
</evidence>
<dbReference type="NCBIfam" id="TIGR01662">
    <property type="entry name" value="HAD-SF-IIIA"/>
    <property type="match status" value="1"/>
</dbReference>
<comment type="similarity">
    <text evidence="7">Belongs to the gmhB family.</text>
</comment>
<evidence type="ECO:0000256" key="6">
    <source>
        <dbReference type="ARBA" id="ARBA00031828"/>
    </source>
</evidence>
<evidence type="ECO:0000313" key="8">
    <source>
        <dbReference type="EMBL" id="MBM7615229.1"/>
    </source>
</evidence>
<dbReference type="PIRSF" id="PIRSF004682">
    <property type="entry name" value="GmhB"/>
    <property type="match status" value="1"/>
</dbReference>
<dbReference type="EC" id="3.1.3.-" evidence="7"/>
<evidence type="ECO:0000256" key="2">
    <source>
        <dbReference type="ARBA" id="ARBA00022490"/>
    </source>
</evidence>
<name>A0ABS2NQM8_9FIRM</name>
<evidence type="ECO:0000313" key="9">
    <source>
        <dbReference type="Proteomes" id="UP001314796"/>
    </source>
</evidence>
<keyword evidence="3" id="KW-0479">Metal-binding</keyword>
<dbReference type="SUPFAM" id="SSF56784">
    <property type="entry name" value="HAD-like"/>
    <property type="match status" value="1"/>
</dbReference>
<proteinExistence type="inferred from homology"/>
<dbReference type="InterPro" id="IPR006543">
    <property type="entry name" value="Histidinol-phos"/>
</dbReference>
<evidence type="ECO:0000256" key="4">
    <source>
        <dbReference type="ARBA" id="ARBA00022801"/>
    </source>
</evidence>
<dbReference type="InterPro" id="IPR023214">
    <property type="entry name" value="HAD_sf"/>
</dbReference>
<dbReference type="InterPro" id="IPR004446">
    <property type="entry name" value="Heptose_bisP_phosphatase"/>
</dbReference>
<comment type="caution">
    <text evidence="8">The sequence shown here is derived from an EMBL/GenBank/DDBJ whole genome shotgun (WGS) entry which is preliminary data.</text>
</comment>
<sequence length="180" mass="20408">MKKAIFFDRDGVLNDNINRHVNKPEELILYDGVPEALKMAKEAGFELFVVTNQGGIELGHLSHEMLKKIHDRLEALLEGYCKFKEIIYCPDFKKPSECRKPAPGMILELAEKHNIDLINSWMVGDRDTDITAGKAAGCFTVKIGDIDSRADINELDLPNRRRERKVDLEAVVEAIIEESE</sequence>
<keyword evidence="2 7" id="KW-0963">Cytoplasm</keyword>
<dbReference type="Pfam" id="PF00702">
    <property type="entry name" value="Hydrolase"/>
    <property type="match status" value="1"/>
</dbReference>
<dbReference type="Gene3D" id="3.40.50.1000">
    <property type="entry name" value="HAD superfamily/HAD-like"/>
    <property type="match status" value="1"/>
</dbReference>